<dbReference type="Proteomes" id="UP001596098">
    <property type="component" value="Unassembled WGS sequence"/>
</dbReference>
<dbReference type="InterPro" id="IPR050345">
    <property type="entry name" value="Aliph_Amidase/BUP"/>
</dbReference>
<dbReference type="PANTHER" id="PTHR43674">
    <property type="entry name" value="NITRILASE C965.09-RELATED"/>
    <property type="match status" value="1"/>
</dbReference>
<dbReference type="SUPFAM" id="SSF56317">
    <property type="entry name" value="Carbon-nitrogen hydrolase"/>
    <property type="match status" value="2"/>
</dbReference>
<keyword evidence="1 3" id="KW-0378">Hydrolase</keyword>
<dbReference type="Gene3D" id="3.60.110.10">
    <property type="entry name" value="Carbon-nitrogen hydrolase"/>
    <property type="match status" value="2"/>
</dbReference>
<evidence type="ECO:0000259" key="2">
    <source>
        <dbReference type="PROSITE" id="PS50263"/>
    </source>
</evidence>
<feature type="domain" description="CN hydrolase" evidence="2">
    <location>
        <begin position="3"/>
        <end position="256"/>
    </location>
</feature>
<keyword evidence="4" id="KW-1185">Reference proteome</keyword>
<evidence type="ECO:0000313" key="4">
    <source>
        <dbReference type="Proteomes" id="UP001596098"/>
    </source>
</evidence>
<dbReference type="PROSITE" id="PS50263">
    <property type="entry name" value="CN_HYDROLASE"/>
    <property type="match status" value="1"/>
</dbReference>
<dbReference type="EMBL" id="JBHSQI010000001">
    <property type="protein sequence ID" value="MFC6152362.1"/>
    <property type="molecule type" value="Genomic_DNA"/>
</dbReference>
<protein>
    <submittedName>
        <fullName evidence="3">Nitrilase-related carbon-nitrogen hydrolase</fullName>
    </submittedName>
</protein>
<gene>
    <name evidence="3" type="ORF">ACFPWU_01620</name>
</gene>
<evidence type="ECO:0000313" key="3">
    <source>
        <dbReference type="EMBL" id="MFC6152362.1"/>
    </source>
</evidence>
<dbReference type="PANTHER" id="PTHR43674:SF2">
    <property type="entry name" value="BETA-UREIDOPROPIONASE"/>
    <property type="match status" value="1"/>
</dbReference>
<name>A0ABW1QSA6_9ACTN</name>
<dbReference type="CDD" id="cd07197">
    <property type="entry name" value="nitrilase"/>
    <property type="match status" value="1"/>
</dbReference>
<reference evidence="4" key="1">
    <citation type="journal article" date="2019" name="Int. J. Syst. Evol. Microbiol.">
        <title>The Global Catalogue of Microorganisms (GCM) 10K type strain sequencing project: providing services to taxonomists for standard genome sequencing and annotation.</title>
        <authorList>
            <consortium name="The Broad Institute Genomics Platform"/>
            <consortium name="The Broad Institute Genome Sequencing Center for Infectious Disease"/>
            <person name="Wu L."/>
            <person name="Ma J."/>
        </authorList>
    </citation>
    <scope>NUCLEOTIDE SEQUENCE [LARGE SCALE GENOMIC DNA]</scope>
    <source>
        <strain evidence="4">DFY28</strain>
    </source>
</reference>
<dbReference type="RefSeq" id="WP_206611420.1">
    <property type="nucleotide sequence ID" value="NZ_CP034929.1"/>
</dbReference>
<dbReference type="InterPro" id="IPR003010">
    <property type="entry name" value="C-N_Hydrolase"/>
</dbReference>
<proteinExistence type="predicted"/>
<evidence type="ECO:0000256" key="1">
    <source>
        <dbReference type="ARBA" id="ARBA00022801"/>
    </source>
</evidence>
<sequence>MSLRVAAVQLAVTEDVEENLATVLRMTDEAAATGAKVVVLPEFSNHVSWYSGREHSASKALTLDGPWLAAVGAKAKEHAIYLMVNVTLKREGGRLSGSNVLFAPEGEILSVSDKQVLMGSERDHFEGAVDRAPLVETDVATFGLYSCMDGVINETPRMLALDGGTVLLNSINSFALDEATLHVPVRAVENKVWIVAANKVGPLVPEHSIHAVSEKLGVPVERLHGVGEAQIVAPDGTVVAIAPTKGEAVVWADIDVDLALDKKRKDGTDVFASRRPDLYGPIAEEPKGRQHGAGAATVEAVAVTPRAGESIADLLDEALVGAPGLVVLPELAAHEGGLATGAVDERLAPEAIAAKLAGTETLVVTSVVDGGQHVGLVIGADGVVGRQVQLHRSERHAGWVTELGNEVIIVEAPFGRLGVLVGDDNLYPEAYRLVALKDADVVAAPFTVEAGVDLDPLLLERAAENRVNLVAGGRAVVDGDAGVPGGIVVPLSPNFTLWGSDWERPFDGVISRPEPIIVDAPLVRATLRPACATNRFVSKGTDVVDGRPWYLADSIVRPIA</sequence>
<organism evidence="3 4">
    <name type="scientific">Nocardioides yefusunii</name>
    <dbReference type="NCBI Taxonomy" id="2500546"/>
    <lineage>
        <taxon>Bacteria</taxon>
        <taxon>Bacillati</taxon>
        <taxon>Actinomycetota</taxon>
        <taxon>Actinomycetes</taxon>
        <taxon>Propionibacteriales</taxon>
        <taxon>Nocardioidaceae</taxon>
        <taxon>Nocardioides</taxon>
    </lineage>
</organism>
<comment type="caution">
    <text evidence="3">The sequence shown here is derived from an EMBL/GenBank/DDBJ whole genome shotgun (WGS) entry which is preliminary data.</text>
</comment>
<dbReference type="GO" id="GO:0016787">
    <property type="term" value="F:hydrolase activity"/>
    <property type="evidence" value="ECO:0007669"/>
    <property type="project" value="UniProtKB-KW"/>
</dbReference>
<dbReference type="Pfam" id="PF00795">
    <property type="entry name" value="CN_hydrolase"/>
    <property type="match status" value="1"/>
</dbReference>
<dbReference type="InterPro" id="IPR036526">
    <property type="entry name" value="C-N_Hydrolase_sf"/>
</dbReference>
<accession>A0ABW1QSA6</accession>